<comment type="catalytic activity">
    <reaction evidence="1">
        <text>ATP + protein L-histidine = ADP + protein N-phospho-L-histidine.</text>
        <dbReference type="EC" id="2.7.13.3"/>
    </reaction>
</comment>
<keyword evidence="4" id="KW-1003">Cell membrane</keyword>
<dbReference type="SMART" id="SM00388">
    <property type="entry name" value="HisKA"/>
    <property type="match status" value="1"/>
</dbReference>
<name>A0ABV8JDY0_9BACL</name>
<feature type="domain" description="Histidine kinase" evidence="15">
    <location>
        <begin position="120"/>
        <end position="327"/>
    </location>
</feature>
<evidence type="ECO:0000256" key="1">
    <source>
        <dbReference type="ARBA" id="ARBA00000085"/>
    </source>
</evidence>
<dbReference type="InterPro" id="IPR036890">
    <property type="entry name" value="HATPase_C_sf"/>
</dbReference>
<dbReference type="InterPro" id="IPR005467">
    <property type="entry name" value="His_kinase_dom"/>
</dbReference>
<evidence type="ECO:0000313" key="17">
    <source>
        <dbReference type="Proteomes" id="UP001595843"/>
    </source>
</evidence>
<dbReference type="EC" id="2.7.13.3" evidence="3"/>
<dbReference type="Gene3D" id="3.30.565.10">
    <property type="entry name" value="Histidine kinase-like ATPase, C-terminal domain"/>
    <property type="match status" value="1"/>
</dbReference>
<keyword evidence="12" id="KW-0902">Two-component regulatory system</keyword>
<evidence type="ECO:0000256" key="6">
    <source>
        <dbReference type="ARBA" id="ARBA00022679"/>
    </source>
</evidence>
<dbReference type="InterPro" id="IPR003594">
    <property type="entry name" value="HATPase_dom"/>
</dbReference>
<evidence type="ECO:0000259" key="15">
    <source>
        <dbReference type="PROSITE" id="PS50109"/>
    </source>
</evidence>
<evidence type="ECO:0000256" key="4">
    <source>
        <dbReference type="ARBA" id="ARBA00022475"/>
    </source>
</evidence>
<dbReference type="SUPFAM" id="SSF55874">
    <property type="entry name" value="ATPase domain of HSP90 chaperone/DNA topoisomerase II/histidine kinase"/>
    <property type="match status" value="1"/>
</dbReference>
<comment type="caution">
    <text evidence="16">The sequence shown here is derived from an EMBL/GenBank/DDBJ whole genome shotgun (WGS) entry which is preliminary data.</text>
</comment>
<dbReference type="InterPro" id="IPR036097">
    <property type="entry name" value="HisK_dim/P_sf"/>
</dbReference>
<dbReference type="GO" id="GO:0016301">
    <property type="term" value="F:kinase activity"/>
    <property type="evidence" value="ECO:0007669"/>
    <property type="project" value="UniProtKB-KW"/>
</dbReference>
<evidence type="ECO:0000256" key="9">
    <source>
        <dbReference type="ARBA" id="ARBA00022777"/>
    </source>
</evidence>
<keyword evidence="13 14" id="KW-0472">Membrane</keyword>
<feature type="transmembrane region" description="Helical" evidence="14">
    <location>
        <begin position="36"/>
        <end position="54"/>
    </location>
</feature>
<dbReference type="PRINTS" id="PR00344">
    <property type="entry name" value="BCTRLSENSOR"/>
</dbReference>
<protein>
    <recommendedName>
        <fullName evidence="3">histidine kinase</fullName>
        <ecNumber evidence="3">2.7.13.3</ecNumber>
    </recommendedName>
</protein>
<keyword evidence="10" id="KW-0067">ATP-binding</keyword>
<dbReference type="SUPFAM" id="SSF47384">
    <property type="entry name" value="Homodimeric domain of signal transducing histidine kinase"/>
    <property type="match status" value="1"/>
</dbReference>
<dbReference type="Proteomes" id="UP001595843">
    <property type="component" value="Unassembled WGS sequence"/>
</dbReference>
<dbReference type="Pfam" id="PF00512">
    <property type="entry name" value="HisKA"/>
    <property type="match status" value="1"/>
</dbReference>
<evidence type="ECO:0000256" key="11">
    <source>
        <dbReference type="ARBA" id="ARBA00022989"/>
    </source>
</evidence>
<dbReference type="EMBL" id="JBHSAP010000009">
    <property type="protein sequence ID" value="MFC4077151.1"/>
    <property type="molecule type" value="Genomic_DNA"/>
</dbReference>
<keyword evidence="11 14" id="KW-1133">Transmembrane helix</keyword>
<organism evidence="16 17">
    <name type="scientific">Salinithrix halophila</name>
    <dbReference type="NCBI Taxonomy" id="1485204"/>
    <lineage>
        <taxon>Bacteria</taxon>
        <taxon>Bacillati</taxon>
        <taxon>Bacillota</taxon>
        <taxon>Bacilli</taxon>
        <taxon>Bacillales</taxon>
        <taxon>Thermoactinomycetaceae</taxon>
        <taxon>Salinithrix</taxon>
    </lineage>
</organism>
<reference evidence="17" key="1">
    <citation type="journal article" date="2019" name="Int. J. Syst. Evol. Microbiol.">
        <title>The Global Catalogue of Microorganisms (GCM) 10K type strain sequencing project: providing services to taxonomists for standard genome sequencing and annotation.</title>
        <authorList>
            <consortium name="The Broad Institute Genomics Platform"/>
            <consortium name="The Broad Institute Genome Sequencing Center for Infectious Disease"/>
            <person name="Wu L."/>
            <person name="Ma J."/>
        </authorList>
    </citation>
    <scope>NUCLEOTIDE SEQUENCE [LARGE SCALE GENOMIC DNA]</scope>
    <source>
        <strain evidence="17">IBRC-M 10813</strain>
    </source>
</reference>
<gene>
    <name evidence="16" type="ORF">ACFOUO_10025</name>
</gene>
<dbReference type="Gene3D" id="1.10.287.130">
    <property type="match status" value="1"/>
</dbReference>
<proteinExistence type="predicted"/>
<dbReference type="CDD" id="cd00082">
    <property type="entry name" value="HisKA"/>
    <property type="match status" value="1"/>
</dbReference>
<accession>A0ABV8JDY0</accession>
<dbReference type="PANTHER" id="PTHR45453:SF2">
    <property type="entry name" value="HISTIDINE KINASE"/>
    <property type="match status" value="1"/>
</dbReference>
<sequence>MKLFLREHLPLIGVFFIQFLVSGVILWFAGFQHLSILLYILLLNTSFLLGYFFYRYGAYRAFYRRLSRPLTSLEESIRRDDPTPLGEALNEVLESQYRHYKEKIHHYERKQRDQITFITQWVHQMKTPLSVIHLILEQEDDPQLDSIREEADRLGRGLETVLYTARLDVFDRDFHVETVRLYDLVQEVIQESKRLFIQNRVYPELRVKREVYVESDAKWLAFILKQLISNAVRYSSDSGEKVTVSSFFRGKNAVLEVRDRGVGIPKKDVERVFEPYYTGENGRIFSESTGMGLYLVRKVCRHLDHHVELESEPGEGTAVRIVFFSARTDLTTN</sequence>
<comment type="subcellular location">
    <subcellularLocation>
        <location evidence="2">Cell membrane</location>
        <topology evidence="2">Multi-pass membrane protein</topology>
    </subcellularLocation>
</comment>
<evidence type="ECO:0000256" key="2">
    <source>
        <dbReference type="ARBA" id="ARBA00004651"/>
    </source>
</evidence>
<dbReference type="Pfam" id="PF02518">
    <property type="entry name" value="HATPase_c"/>
    <property type="match status" value="1"/>
</dbReference>
<keyword evidence="9 16" id="KW-0418">Kinase</keyword>
<evidence type="ECO:0000256" key="3">
    <source>
        <dbReference type="ARBA" id="ARBA00012438"/>
    </source>
</evidence>
<keyword evidence="5" id="KW-0597">Phosphoprotein</keyword>
<dbReference type="PROSITE" id="PS50109">
    <property type="entry name" value="HIS_KIN"/>
    <property type="match status" value="1"/>
</dbReference>
<evidence type="ECO:0000313" key="16">
    <source>
        <dbReference type="EMBL" id="MFC4077151.1"/>
    </source>
</evidence>
<evidence type="ECO:0000256" key="5">
    <source>
        <dbReference type="ARBA" id="ARBA00022553"/>
    </source>
</evidence>
<evidence type="ECO:0000256" key="8">
    <source>
        <dbReference type="ARBA" id="ARBA00022741"/>
    </source>
</evidence>
<dbReference type="RefSeq" id="WP_380704716.1">
    <property type="nucleotide sequence ID" value="NZ_JBHSAP010000009.1"/>
</dbReference>
<evidence type="ECO:0000256" key="13">
    <source>
        <dbReference type="ARBA" id="ARBA00023136"/>
    </source>
</evidence>
<keyword evidence="7 14" id="KW-0812">Transmembrane</keyword>
<keyword evidence="6" id="KW-0808">Transferase</keyword>
<dbReference type="PANTHER" id="PTHR45453">
    <property type="entry name" value="PHOSPHATE REGULON SENSOR PROTEIN PHOR"/>
    <property type="match status" value="1"/>
</dbReference>
<dbReference type="InterPro" id="IPR004358">
    <property type="entry name" value="Sig_transdc_His_kin-like_C"/>
</dbReference>
<keyword evidence="8" id="KW-0547">Nucleotide-binding</keyword>
<feature type="transmembrane region" description="Helical" evidence="14">
    <location>
        <begin position="12"/>
        <end position="30"/>
    </location>
</feature>
<evidence type="ECO:0000256" key="7">
    <source>
        <dbReference type="ARBA" id="ARBA00022692"/>
    </source>
</evidence>
<evidence type="ECO:0000256" key="14">
    <source>
        <dbReference type="SAM" id="Phobius"/>
    </source>
</evidence>
<evidence type="ECO:0000256" key="12">
    <source>
        <dbReference type="ARBA" id="ARBA00023012"/>
    </source>
</evidence>
<keyword evidence="17" id="KW-1185">Reference proteome</keyword>
<dbReference type="InterPro" id="IPR050351">
    <property type="entry name" value="BphY/WalK/GraS-like"/>
</dbReference>
<dbReference type="InterPro" id="IPR003661">
    <property type="entry name" value="HisK_dim/P_dom"/>
</dbReference>
<dbReference type="SMART" id="SM00387">
    <property type="entry name" value="HATPase_c"/>
    <property type="match status" value="1"/>
</dbReference>
<evidence type="ECO:0000256" key="10">
    <source>
        <dbReference type="ARBA" id="ARBA00022840"/>
    </source>
</evidence>